<proteinExistence type="predicted"/>
<dbReference type="InterPro" id="IPR025287">
    <property type="entry name" value="WAK_GUB"/>
</dbReference>
<evidence type="ECO:0000256" key="4">
    <source>
        <dbReference type="ARBA" id="ARBA00022989"/>
    </source>
</evidence>
<accession>A0A218VXI7</accession>
<keyword evidence="2" id="KW-0812">Transmembrane</keyword>
<protein>
    <recommendedName>
        <fullName evidence="6">Wall-associated receptor kinase galacturonan-binding domain-containing protein</fullName>
    </recommendedName>
</protein>
<evidence type="ECO:0000256" key="2">
    <source>
        <dbReference type="ARBA" id="ARBA00022692"/>
    </source>
</evidence>
<gene>
    <name evidence="7" type="ORF">CDL15_Pgr008713</name>
</gene>
<dbReference type="Proteomes" id="UP000197138">
    <property type="component" value="Unassembled WGS sequence"/>
</dbReference>
<dbReference type="PANTHER" id="PTHR33138:SF1">
    <property type="entry name" value="OS01G0113900 PROTEIN"/>
    <property type="match status" value="1"/>
</dbReference>
<dbReference type="AlphaFoldDB" id="A0A218VXI7"/>
<comment type="subcellular location">
    <subcellularLocation>
        <location evidence="1">Membrane</location>
        <topology evidence="1">Single-pass membrane protein</topology>
    </subcellularLocation>
</comment>
<dbReference type="GO" id="GO:0030247">
    <property type="term" value="F:polysaccharide binding"/>
    <property type="evidence" value="ECO:0007669"/>
    <property type="project" value="InterPro"/>
</dbReference>
<dbReference type="GO" id="GO:0016020">
    <property type="term" value="C:membrane"/>
    <property type="evidence" value="ECO:0007669"/>
    <property type="project" value="UniProtKB-SubCell"/>
</dbReference>
<evidence type="ECO:0000313" key="8">
    <source>
        <dbReference type="Proteomes" id="UP000197138"/>
    </source>
</evidence>
<comment type="caution">
    <text evidence="7">The sequence shown here is derived from an EMBL/GenBank/DDBJ whole genome shotgun (WGS) entry which is preliminary data.</text>
</comment>
<feature type="domain" description="Wall-associated receptor kinase galacturonan-binding" evidence="6">
    <location>
        <begin position="63"/>
        <end position="119"/>
    </location>
</feature>
<name>A0A218VXI7_PUNGR</name>
<evidence type="ECO:0000259" key="6">
    <source>
        <dbReference type="Pfam" id="PF13947"/>
    </source>
</evidence>
<keyword evidence="4" id="KW-1133">Transmembrane helix</keyword>
<keyword evidence="3" id="KW-0732">Signal</keyword>
<dbReference type="PANTHER" id="PTHR33138">
    <property type="entry name" value="OS01G0690200 PROTEIN"/>
    <property type="match status" value="1"/>
</dbReference>
<organism evidence="7 8">
    <name type="scientific">Punica granatum</name>
    <name type="common">Pomegranate</name>
    <dbReference type="NCBI Taxonomy" id="22663"/>
    <lineage>
        <taxon>Eukaryota</taxon>
        <taxon>Viridiplantae</taxon>
        <taxon>Streptophyta</taxon>
        <taxon>Embryophyta</taxon>
        <taxon>Tracheophyta</taxon>
        <taxon>Spermatophyta</taxon>
        <taxon>Magnoliopsida</taxon>
        <taxon>eudicotyledons</taxon>
        <taxon>Gunneridae</taxon>
        <taxon>Pentapetalae</taxon>
        <taxon>rosids</taxon>
        <taxon>malvids</taxon>
        <taxon>Myrtales</taxon>
        <taxon>Lythraceae</taxon>
        <taxon>Punica</taxon>
    </lineage>
</organism>
<dbReference type="EMBL" id="MTKT01005615">
    <property type="protein sequence ID" value="OWM65126.1"/>
    <property type="molecule type" value="Genomic_DNA"/>
</dbReference>
<evidence type="ECO:0000256" key="5">
    <source>
        <dbReference type="ARBA" id="ARBA00023136"/>
    </source>
</evidence>
<evidence type="ECO:0000256" key="3">
    <source>
        <dbReference type="ARBA" id="ARBA00022729"/>
    </source>
</evidence>
<evidence type="ECO:0000313" key="7">
    <source>
        <dbReference type="EMBL" id="OWM65126.1"/>
    </source>
</evidence>
<dbReference type="Pfam" id="PF13947">
    <property type="entry name" value="GUB_WAK_bind"/>
    <property type="match status" value="1"/>
</dbReference>
<evidence type="ECO:0000256" key="1">
    <source>
        <dbReference type="ARBA" id="ARBA00004167"/>
    </source>
</evidence>
<reference evidence="8" key="1">
    <citation type="journal article" date="2017" name="Plant J.">
        <title>The pomegranate (Punica granatum L.) genome and the genomics of punicalagin biosynthesis.</title>
        <authorList>
            <person name="Qin G."/>
            <person name="Xu C."/>
            <person name="Ming R."/>
            <person name="Tang H."/>
            <person name="Guyot R."/>
            <person name="Kramer E.M."/>
            <person name="Hu Y."/>
            <person name="Yi X."/>
            <person name="Qi Y."/>
            <person name="Xu X."/>
            <person name="Gao Z."/>
            <person name="Pan H."/>
            <person name="Jian J."/>
            <person name="Tian Y."/>
            <person name="Yue Z."/>
            <person name="Xu Y."/>
        </authorList>
    </citation>
    <scope>NUCLEOTIDE SEQUENCE [LARGE SCALE GENOMIC DNA]</scope>
    <source>
        <strain evidence="8">cv. Dabenzi</strain>
    </source>
</reference>
<keyword evidence="5" id="KW-0472">Membrane</keyword>
<sequence>MESKHATKNEHYVELIKCSQHGAPITFLCVCLCVLLDFESFVSSDSAGPSVPSTGFETNFNEATIRYPFWKINLTVSSVHCGCPGLSVNCSSTTLLALRSDMASHYYIMSFDYQNRLITLWMLRSRASPARGHSPMLWWAWYSCTTSVDANLSFYFNRTMDKNNSEVVSSDWVACLGNYMGRGSYVFKSRKEVEGFDWVRKCEEKVLVTVKEAEALVAMGSANNGFVMEWSADEGCRPRGVRTVALSVGSITGLGSLFAFAAM</sequence>